<dbReference type="InterPro" id="IPR045371">
    <property type="entry name" value="ADAMTS_CR_3"/>
</dbReference>
<feature type="domain" description="GON" evidence="22">
    <location>
        <begin position="1985"/>
        <end position="2185"/>
    </location>
</feature>
<evidence type="ECO:0000313" key="23">
    <source>
        <dbReference type="EMBL" id="KAG0127224.1"/>
    </source>
</evidence>
<dbReference type="FunFam" id="2.20.100.10:FF:000006">
    <property type="entry name" value="A disintegrin and metalloproteinase with thrombospondin motifs 1"/>
    <property type="match status" value="1"/>
</dbReference>
<dbReference type="Gene3D" id="2.20.100.10">
    <property type="entry name" value="Thrombospondin type-1 (TSP1) repeat"/>
    <property type="match status" value="13"/>
</dbReference>
<feature type="signal peptide" evidence="20">
    <location>
        <begin position="1"/>
        <end position="22"/>
    </location>
</feature>
<dbReference type="PROSITE" id="PS50215">
    <property type="entry name" value="ADAM_MEPRO"/>
    <property type="match status" value="1"/>
</dbReference>
<evidence type="ECO:0000256" key="12">
    <source>
        <dbReference type="ARBA" id="ARBA00023145"/>
    </source>
</evidence>
<dbReference type="GO" id="GO:0008270">
    <property type="term" value="F:zinc ion binding"/>
    <property type="evidence" value="ECO:0007669"/>
    <property type="project" value="InterPro"/>
</dbReference>
<keyword evidence="13 17" id="KW-1015">Disulfide bond</keyword>
<dbReference type="Pfam" id="PF19030">
    <property type="entry name" value="TSP1_ADAMTS"/>
    <property type="match status" value="13"/>
</dbReference>
<dbReference type="InterPro" id="IPR001590">
    <property type="entry name" value="Peptidase_M12B"/>
</dbReference>
<feature type="disulfide bond" evidence="17">
    <location>
        <begin position="556"/>
        <end position="590"/>
    </location>
</feature>
<dbReference type="GO" id="GO:0030198">
    <property type="term" value="P:extracellular matrix organization"/>
    <property type="evidence" value="ECO:0007669"/>
    <property type="project" value="InterPro"/>
</dbReference>
<dbReference type="InterPro" id="IPR010294">
    <property type="entry name" value="ADAMTS_spacer1"/>
</dbReference>
<feature type="disulfide bond" evidence="17">
    <location>
        <begin position="539"/>
        <end position="561"/>
    </location>
</feature>
<reference evidence="24" key="3">
    <citation type="submission" date="2022-01" db="EMBL/GenBank/DDBJ databases">
        <authorList>
            <person name="Rubenstein D.R."/>
        </authorList>
    </citation>
    <scope>NUCLEOTIDE SEQUENCE</scope>
    <source>
        <strain evidence="24">SS15</strain>
        <tissue evidence="24">Liver</tissue>
    </source>
</reference>
<dbReference type="InterPro" id="IPR000884">
    <property type="entry name" value="TSP1_rpt"/>
</dbReference>
<dbReference type="CDD" id="cd04273">
    <property type="entry name" value="ZnMc_ADAMTS_like"/>
    <property type="match status" value="1"/>
</dbReference>
<feature type="region of interest" description="Disordered" evidence="19">
    <location>
        <begin position="2214"/>
        <end position="2234"/>
    </location>
</feature>
<comment type="caution">
    <text evidence="18">Lacks conserved residue(s) required for the propagation of feature annotation.</text>
</comment>
<feature type="binding site" evidence="16">
    <location>
        <position position="284"/>
    </location>
    <ligand>
        <name>Ca(2+)</name>
        <dbReference type="ChEBI" id="CHEBI:29108"/>
        <label>1</label>
    </ligand>
</feature>
<feature type="disulfide bond" evidence="17">
    <location>
        <begin position="633"/>
        <end position="645"/>
    </location>
</feature>
<comment type="cofactor">
    <cofactor evidence="16">
        <name>Zn(2+)</name>
        <dbReference type="ChEBI" id="CHEBI:29105"/>
    </cofactor>
    <text evidence="16">Binds 1 zinc ion per subunit.</text>
</comment>
<dbReference type="SUPFAM" id="SSF55486">
    <property type="entry name" value="Metalloproteases ('zincins'), catalytic domain"/>
    <property type="match status" value="1"/>
</dbReference>
<evidence type="ECO:0000256" key="13">
    <source>
        <dbReference type="ARBA" id="ARBA00023157"/>
    </source>
</evidence>
<feature type="binding site" evidence="16 18">
    <location>
        <position position="452"/>
    </location>
    <ligand>
        <name>Zn(2+)</name>
        <dbReference type="ChEBI" id="CHEBI:29105"/>
        <note>catalytic</note>
    </ligand>
</feature>
<keyword evidence="7 20" id="KW-0732">Signal</keyword>
<dbReference type="PROSITE" id="PS50092">
    <property type="entry name" value="TSP1"/>
    <property type="match status" value="14"/>
</dbReference>
<dbReference type="Proteomes" id="UP000618051">
    <property type="component" value="Unassembled WGS sequence"/>
</dbReference>
<dbReference type="Pfam" id="PF13688">
    <property type="entry name" value="Reprolysin_5"/>
    <property type="match status" value="1"/>
</dbReference>
<keyword evidence="8" id="KW-0677">Repeat</keyword>
<keyword evidence="5" id="KW-0165">Cleavage on pair of basic residues</keyword>
<comment type="caution">
    <text evidence="23">The sequence shown here is derived from an EMBL/GenBank/DDBJ whole genome shotgun (WGS) entry which is preliminary data.</text>
</comment>
<dbReference type="Pfam" id="PF05986">
    <property type="entry name" value="ADAMTS_spacer1"/>
    <property type="match status" value="1"/>
</dbReference>
<dbReference type="FunFam" id="2.60.120.830:FF:000001">
    <property type="entry name" value="A disintegrin and metalloproteinase with thrombospondin motifs 1"/>
    <property type="match status" value="1"/>
</dbReference>
<feature type="disulfide bond" evidence="17">
    <location>
        <begin position="584"/>
        <end position="595"/>
    </location>
</feature>
<keyword evidence="2" id="KW-0964">Secreted</keyword>
<evidence type="ECO:0000259" key="21">
    <source>
        <dbReference type="PROSITE" id="PS50215"/>
    </source>
</evidence>
<evidence type="ECO:0000256" key="6">
    <source>
        <dbReference type="ARBA" id="ARBA00022723"/>
    </source>
</evidence>
<sequence length="2574" mass="285925">MQLAPLALALTTLFIDGWRTAARRQKLHPRQAQLLEKLSEYEIVTPTRVNEFGEPFPTDVHFRRRRRSTSAAPDAWTAAAAASPKAHYRLSAFGQQFFFNLTASSAFIAPLFTVSFLGEPAADQRRLYAEAADADVKHCFYRGHVNARPRLTAVISLCSGMLGTFKSDDGDYFVEPLLSLEEQEYEEEHNKPHLVYRHRTPPTNSSGDRQTCNTPDHDHSHKKNKRKHWRRHWAESSILSDVEMLKHSLEVNSFSGDSNKTGTIGEKKSHKRTKRFLSYPRFVEVMVVADSRMVAYHGANLQHYVLTLMSIVASIYKDPSIGNLINIVIVKLVVIHNEQDGPAISYNAQTTLKNFCQWQQSQNHPEGSHLRHDTAVLVTRCGEYSHENCSQLCVRGHEHDICRAHDKCDTLGLAELGTVCDPYRSCSISEDNGLSTAFTIAHELGHVFNMPHDDNHKCKEDGGKNQQHVMAPTLNFYTNPWMWSKCSQDKALALIHGGNTVPGAHGTGYGECLLDEPSSRTYTLPQQLPGLIYDVNKQCELIFGPGSQVCPYMMQCRRLWCINVDGAHKGCRTQHTPWADGTECEPGKHCRFGMCVPKEREAPVTDGAWGTWSPFGTCSRTCGGGIKTAIRECNRPEPKNGGKYCVGRRMKFKSCNTEPCSKLKKDFRDEQCAEFDGKHFNINGLPTNVRWVPKYSGILMKDRCKLFCRVAGSTAYYQLRDRVIDGTPCGPDTDDICVQGLCRQAGCDHVLNSKARRDKCGVCGGDNSSCKTVAGTFNTVHYGYNVVVRIPAGATNIDVRQHSYSGKPEDDNYLALSNSQGDFILNGDFVVSMFKREIKVGNAVIEYSGSDNTIERINSTDRIEQEITLQVLSVGNLYNPDVRYTFNIPIEDKPQQFYWNEHGPWQPCSKLCQGERKRKPVCKRESDQLTVSDQRCDRIPQPEPTTEPCNTECELRWHIARKSECTAQCGLGYRTLEIYCSKYSRLEGKIEKVDDRFCSSQAKPSTREKCTGDCNVGGWRYSAWTECSKSCGGGTRRRRAMCVNTYNDVLDDSKCSQQEKLTVQRCSDFSCPQWKTGDWSECLVTCGKGHKHRQTWCQFGEDRLNDRFCDPKTKPESVQMCQQQECASWQVGPWGQCTVTCGQGYQMRAVKCVVGTYMSVVDDNECNAATRPTDTQDCEIAVCPSHPNSPEAKRAISGIHRTQWRFGSWTPCSATCGKGTRMRYVSCRDDQGSVADESACFHLPKPSATEVCTVTPCGQWKALEWSSVSITLSLARDLIAGNQELIFKTGNVTVSPFPTVTQCSVTCGQGKATRQVICVNYSDQLVERSECDPDDLPATEQDCSMSPCHPNSHDYGRPISPFLYPDHRLKPHPGGSPNRNRAHIPGGNQWRIGPWGACSSTCAGGFQRRVVVCQDENGYTANNCDEKSKPMEQRSCESGPCPQWVYGNWGECTKPCGAGTRTRLVVCQRPNGERFTDLSCEILDKPPDREQCNVQDCPRDAAWSAGPWSSQGAGRQKPWEFAHNKIVFGAKVSYTAPLLLEESATEMLLRGQSSPEPQGWGAILSATPLQFSLPRAATSALILHQSKCHLRCFWSPGKPRTCPFWSGLQTDVNVHCVLMYPLSINLAGAKDERGEVSRGSSVCAGCPTGFASWEVLPTLVFTCAGPFARAKGVDRVLKENALGSHGPYMSVKADLFVTLYLQCSVSCGRGQKHRSVYCLSKEGRHVEEENCKHLAKPNVQKKCRGGRCPKWKAGDWGQCSVSCGRGVQRRSVQCHSSSLKAAEEAECDPGSRPPPQRDCHLPACPTHHWAAGEWQECTKTCGEASRFRKVFCVDENKQLQNSGYCDASKRPPELESCRLPPCEYIWITGEWSECSVTCGKGYRQRLVSCSEIYTGKDHYEYGYQNMVNCPGTQPPNIQPCYLGECPISASWRVGNWGSCSVTCGVGVMHRSVQCLTNDDQVSSLCHVDLKPEERRTCHNVHDCELPRSCKDVKNLEGVTEDGEYFLQVKGKTLKVYCSGMQTDSPKEYVTLVNGDAENFSEVYGYRLHNPTECPYNGSRREDCQCRKDYTAAGFSTFSKVRLDLNTMQIITTDLQFAQTHDGRPVPYATAGDCYSAAKCPQGRFSIDLYGTGLSLMGTAKWLSQGNYAVSEIQKSPDGTKVVGRCGGYCGKCTPSSGTGLDIQVCFEFHMTSVASAESTAESIPVVFPPHGAGEGCGHSTPRDGDSKPSQATPSLGQGTPLQALAAFPQLPTHSQTICKGRLLCLLSTRSLCTYNDSAPPSKASCFTPTPVLLWIFLVRHLCSLPLLIPIYSQTFAVGFFLIKLRSHVPVWWLLPVHSPVPVACHAFTELCSTWNRGSQEHKVQGKEAFQHKITSSLENQRGLSATPDNSFHFGCKQLPNTTSGTCAVFSLWSENCQPDNQGLTHSCQLGDISQASRAVELEEFGLKGGKCRDCLTGWQSSVEVNQSCITTAPDTAENAADLSAGSLFQLLCFQRREDSSLVLSETLSDAENRACSSVCLVLKFYDNCSTLLQSLCAASEIKWWAFFFYRRIKHILFKAVGKACLKELVLNQDI</sequence>
<feature type="binding site" evidence="16">
    <location>
        <position position="284"/>
    </location>
    <ligand>
        <name>Ca(2+)</name>
        <dbReference type="ChEBI" id="CHEBI:29108"/>
        <label>2</label>
    </ligand>
</feature>
<dbReference type="PANTHER" id="PTHR13723:SF33">
    <property type="entry name" value="A DISINTEGRIN AND METALLOPROTEINASE WITH THROMBOSPONDIN MOTIFS 9"/>
    <property type="match status" value="1"/>
</dbReference>
<evidence type="ECO:0000256" key="16">
    <source>
        <dbReference type="PIRSR" id="PIRSR613273-2"/>
    </source>
</evidence>
<dbReference type="FunFam" id="2.20.100.10:FF:000010">
    <property type="entry name" value="ADAM metallopeptidase with thrombospondin type 1 motif 9"/>
    <property type="match status" value="2"/>
</dbReference>
<evidence type="ECO:0000259" key="22">
    <source>
        <dbReference type="PROSITE" id="PS51046"/>
    </source>
</evidence>
<keyword evidence="16" id="KW-0106">Calcium</keyword>
<dbReference type="EMBL" id="JADDUC020000015">
    <property type="protein sequence ID" value="KAI1234545.1"/>
    <property type="molecule type" value="Genomic_DNA"/>
</dbReference>
<feature type="compositionally biased region" description="Polar residues" evidence="19">
    <location>
        <begin position="201"/>
        <end position="214"/>
    </location>
</feature>
<keyword evidence="11" id="KW-0482">Metalloprotease</keyword>
<dbReference type="InterPro" id="IPR036383">
    <property type="entry name" value="TSP1_rpt_sf"/>
</dbReference>
<dbReference type="FunFam" id="2.20.100.10:FF:000040">
    <property type="entry name" value="ADAM metallopeptidase with thrombospondin type 1 motif 9"/>
    <property type="match status" value="1"/>
</dbReference>
<dbReference type="GO" id="GO:0031012">
    <property type="term" value="C:extracellular matrix"/>
    <property type="evidence" value="ECO:0007669"/>
    <property type="project" value="TreeGrafter"/>
</dbReference>
<evidence type="ECO:0000256" key="9">
    <source>
        <dbReference type="ARBA" id="ARBA00022801"/>
    </source>
</evidence>
<evidence type="ECO:0000256" key="11">
    <source>
        <dbReference type="ARBA" id="ARBA00023049"/>
    </source>
</evidence>
<reference evidence="23" key="1">
    <citation type="submission" date="2020-10" db="EMBL/GenBank/DDBJ databases">
        <title>Feather gene expression reveals the developmental basis of iridescence in African starlings.</title>
        <authorList>
            <person name="Rubenstein D.R."/>
        </authorList>
    </citation>
    <scope>NUCLEOTIDE SEQUENCE</scope>
    <source>
        <strain evidence="23">SS15</strain>
        <tissue evidence="23">Liver</tissue>
    </source>
</reference>
<keyword evidence="14" id="KW-0325">Glycoprotein</keyword>
<evidence type="ECO:0000256" key="5">
    <source>
        <dbReference type="ARBA" id="ARBA00022685"/>
    </source>
</evidence>
<feature type="disulfide bond" evidence="17">
    <location>
        <begin position="402"/>
        <end position="408"/>
    </location>
</feature>
<dbReference type="InterPro" id="IPR013273">
    <property type="entry name" value="ADAMTS/ADAMTS-like"/>
</dbReference>
<feature type="disulfide bond" evidence="17">
    <location>
        <begin position="550"/>
        <end position="571"/>
    </location>
</feature>
<dbReference type="PROSITE" id="PS51046">
    <property type="entry name" value="GON"/>
    <property type="match status" value="1"/>
</dbReference>
<keyword evidence="3" id="KW-0272">Extracellular matrix</keyword>
<evidence type="ECO:0000256" key="7">
    <source>
        <dbReference type="ARBA" id="ARBA00022729"/>
    </source>
</evidence>
<evidence type="ECO:0000256" key="4">
    <source>
        <dbReference type="ARBA" id="ARBA00022670"/>
    </source>
</evidence>
<protein>
    <recommendedName>
        <fullName evidence="26">ATS9 metalloproteinase</fullName>
    </recommendedName>
</protein>
<feature type="binding site" evidence="16">
    <location>
        <position position="515"/>
    </location>
    <ligand>
        <name>Ca(2+)</name>
        <dbReference type="ChEBI" id="CHEBI:29108"/>
        <label>2</label>
    </ligand>
</feature>
<feature type="disulfide bond" evidence="17">
    <location>
        <begin position="356"/>
        <end position="426"/>
    </location>
</feature>
<evidence type="ECO:0000256" key="2">
    <source>
        <dbReference type="ARBA" id="ARBA00022525"/>
    </source>
</evidence>
<evidence type="ECO:0000256" key="20">
    <source>
        <dbReference type="SAM" id="SignalP"/>
    </source>
</evidence>
<dbReference type="Pfam" id="PF19236">
    <property type="entry name" value="ADAMTS_CR_3"/>
    <property type="match status" value="1"/>
</dbReference>
<evidence type="ECO:0000256" key="14">
    <source>
        <dbReference type="ARBA" id="ARBA00023180"/>
    </source>
</evidence>
<evidence type="ECO:0000313" key="25">
    <source>
        <dbReference type="Proteomes" id="UP000618051"/>
    </source>
</evidence>
<dbReference type="InterPro" id="IPR002870">
    <property type="entry name" value="Peptidase_M12B_N"/>
</dbReference>
<reference evidence="24 25" key="2">
    <citation type="journal article" date="2021" name="J. Hered.">
        <title>Feather Gene Expression Elucidates the Developmental Basis of Plumage Iridescence in African Starlings.</title>
        <authorList>
            <person name="Rubenstein D.R."/>
            <person name="Corvelo A."/>
            <person name="MacManes M.D."/>
            <person name="Maia R."/>
            <person name="Narzisi G."/>
            <person name="Rousaki A."/>
            <person name="Vandenabeele P."/>
            <person name="Shawkey M.D."/>
            <person name="Solomon J."/>
        </authorList>
    </citation>
    <scope>NUCLEOTIDE SEQUENCE [LARGE SCALE GENOMIC DNA]</scope>
    <source>
        <strain evidence="24">SS15</strain>
    </source>
</reference>
<dbReference type="Pfam" id="PF00090">
    <property type="entry name" value="TSP_1"/>
    <property type="match status" value="1"/>
</dbReference>
<evidence type="ECO:0000256" key="10">
    <source>
        <dbReference type="ARBA" id="ARBA00022833"/>
    </source>
</evidence>
<dbReference type="InterPro" id="IPR041645">
    <property type="entry name" value="ADAMTS_CR_2"/>
</dbReference>
<evidence type="ECO:0000256" key="8">
    <source>
        <dbReference type="ARBA" id="ARBA00022737"/>
    </source>
</evidence>
<feature type="domain" description="Peptidase M12B" evidence="21">
    <location>
        <begin position="281"/>
        <end position="490"/>
    </location>
</feature>
<keyword evidence="9" id="KW-0378">Hydrolase</keyword>
<feature type="region of interest" description="Disordered" evidence="19">
    <location>
        <begin position="196"/>
        <end position="229"/>
    </location>
</feature>
<feature type="binding site" evidence="16">
    <location>
        <position position="373"/>
    </location>
    <ligand>
        <name>Ca(2+)</name>
        <dbReference type="ChEBI" id="CHEBI:29108"/>
        <label>1</label>
    </ligand>
</feature>
<evidence type="ECO:0008006" key="26">
    <source>
        <dbReference type="Google" id="ProtNLM"/>
    </source>
</evidence>
<dbReference type="GO" id="GO:0006508">
    <property type="term" value="P:proteolysis"/>
    <property type="evidence" value="ECO:0007669"/>
    <property type="project" value="UniProtKB-KW"/>
</dbReference>
<dbReference type="PRINTS" id="PR01857">
    <property type="entry name" value="ADAMTSFAMILY"/>
</dbReference>
<keyword evidence="4" id="KW-0645">Protease</keyword>
<dbReference type="Pfam" id="PF17771">
    <property type="entry name" value="ADAMTS_CR_2"/>
    <property type="match status" value="1"/>
</dbReference>
<evidence type="ECO:0000256" key="19">
    <source>
        <dbReference type="SAM" id="MobiDB-lite"/>
    </source>
</evidence>
<dbReference type="SUPFAM" id="SSF82895">
    <property type="entry name" value="TSP-1 type 1 repeat"/>
    <property type="match status" value="14"/>
</dbReference>
<feature type="binding site" evidence="16">
    <location>
        <position position="512"/>
    </location>
    <ligand>
        <name>Ca(2+)</name>
        <dbReference type="ChEBI" id="CHEBI:29108"/>
        <label>1</label>
    </ligand>
</feature>
<proteinExistence type="predicted"/>
<accession>A0A835NYW6</accession>
<keyword evidence="10 16" id="KW-0862">Zinc</keyword>
<feature type="disulfide bond" evidence="17">
    <location>
        <begin position="622"/>
        <end position="660"/>
    </location>
</feature>
<evidence type="ECO:0000313" key="24">
    <source>
        <dbReference type="EMBL" id="KAI1234545.1"/>
    </source>
</evidence>
<dbReference type="Pfam" id="PF01562">
    <property type="entry name" value="Pep_M12B_propep"/>
    <property type="match status" value="1"/>
</dbReference>
<dbReference type="FunFam" id="2.20.100.10:FF:000005">
    <property type="entry name" value="ADAM metallopeptidase with thrombospondin type 1 motif 9"/>
    <property type="match status" value="7"/>
</dbReference>
<evidence type="ECO:0000256" key="17">
    <source>
        <dbReference type="PIRSR" id="PIRSR613273-3"/>
    </source>
</evidence>
<feature type="chain" id="PRO_5032510835" description="ATS9 metalloproteinase" evidence="20">
    <location>
        <begin position="23"/>
        <end position="2574"/>
    </location>
</feature>
<dbReference type="OrthoDB" id="5948003at2759"/>
<dbReference type="Gene3D" id="3.40.390.10">
    <property type="entry name" value="Collagenase (Catalytic Domain)"/>
    <property type="match status" value="1"/>
</dbReference>
<evidence type="ECO:0000256" key="18">
    <source>
        <dbReference type="PROSITE-ProRule" id="PRU00276"/>
    </source>
</evidence>
<evidence type="ECO:0000256" key="3">
    <source>
        <dbReference type="ARBA" id="ARBA00022530"/>
    </source>
</evidence>
<gene>
    <name evidence="24" type="ORF">IHE44_0003601</name>
    <name evidence="23" type="ORF">IHE44_003172</name>
</gene>
<dbReference type="InterPro" id="IPR024079">
    <property type="entry name" value="MetalloPept_cat_dom_sf"/>
</dbReference>
<dbReference type="SMART" id="SM00209">
    <property type="entry name" value="TSP1"/>
    <property type="match status" value="15"/>
</dbReference>
<keyword evidence="12" id="KW-0865">Zymogen</keyword>
<evidence type="ECO:0000256" key="1">
    <source>
        <dbReference type="ARBA" id="ARBA00004498"/>
    </source>
</evidence>
<evidence type="ECO:0000256" key="15">
    <source>
        <dbReference type="PIRSR" id="PIRSR613273-1"/>
    </source>
</evidence>
<dbReference type="Gene3D" id="2.60.120.830">
    <property type="match status" value="1"/>
</dbReference>
<dbReference type="Pfam" id="PF08685">
    <property type="entry name" value="GON"/>
    <property type="match status" value="1"/>
</dbReference>
<feature type="disulfide bond" evidence="17">
    <location>
        <begin position="618"/>
        <end position="655"/>
    </location>
</feature>
<feature type="binding site" evidence="16 18">
    <location>
        <position position="446"/>
    </location>
    <ligand>
        <name>Zn(2+)</name>
        <dbReference type="ChEBI" id="CHEBI:29105"/>
        <note>catalytic</note>
    </ligand>
</feature>
<feature type="binding site" evidence="16">
    <location>
        <position position="515"/>
    </location>
    <ligand>
        <name>Ca(2+)</name>
        <dbReference type="ChEBI" id="CHEBI:29108"/>
        <label>1</label>
    </ligand>
</feature>
<dbReference type="GO" id="GO:0004222">
    <property type="term" value="F:metalloendopeptidase activity"/>
    <property type="evidence" value="ECO:0007669"/>
    <property type="project" value="InterPro"/>
</dbReference>
<keyword evidence="6 16" id="KW-0479">Metal-binding</keyword>
<feature type="disulfide bond" evidence="17">
    <location>
        <begin position="458"/>
        <end position="486"/>
    </location>
</feature>
<dbReference type="InterPro" id="IPR012314">
    <property type="entry name" value="Pept_M12B_GON-ADAMTSs"/>
</dbReference>
<dbReference type="InterPro" id="IPR050439">
    <property type="entry name" value="ADAMTS_ADAMTS-like"/>
</dbReference>
<feature type="compositionally biased region" description="Basic residues" evidence="19">
    <location>
        <begin position="220"/>
        <end position="229"/>
    </location>
</feature>
<dbReference type="FunFam" id="3.40.390.10:FF:000001">
    <property type="entry name" value="A disintegrin and metalloproteinase with thrombospondin motifs 1"/>
    <property type="match status" value="1"/>
</dbReference>
<feature type="disulfide bond" evidence="17">
    <location>
        <begin position="420"/>
        <end position="512"/>
    </location>
</feature>
<name>A0A835NYW6_9PASS</name>
<dbReference type="EMBL" id="JADDUC010000016">
    <property type="protein sequence ID" value="KAG0127224.1"/>
    <property type="molecule type" value="Genomic_DNA"/>
</dbReference>
<keyword evidence="25" id="KW-1185">Reference proteome</keyword>
<dbReference type="FunFam" id="3.40.1620.60:FF:000005">
    <property type="entry name" value="ADAM metallopeptidase with thrombospondin type 1 motif 9"/>
    <property type="match status" value="1"/>
</dbReference>
<dbReference type="PANTHER" id="PTHR13723">
    <property type="entry name" value="ADAMTS A DISINTEGRIN AND METALLOPROTEASE WITH THROMBOSPONDIN MOTIFS PROTEASE"/>
    <property type="match status" value="1"/>
</dbReference>
<feature type="binding site" description="in inhibited form" evidence="16">
    <location>
        <position position="212"/>
    </location>
    <ligand>
        <name>Zn(2+)</name>
        <dbReference type="ChEBI" id="CHEBI:29105"/>
        <note>catalytic</note>
    </ligand>
</feature>
<dbReference type="Gene3D" id="3.40.1620.60">
    <property type="match status" value="2"/>
</dbReference>
<feature type="active site" evidence="15 18">
    <location>
        <position position="443"/>
    </location>
</feature>
<comment type="subcellular location">
    <subcellularLocation>
        <location evidence="1">Secreted</location>
        <location evidence="1">Extracellular space</location>
        <location evidence="1">Extracellular matrix</location>
    </subcellularLocation>
</comment>
<organism evidence="23">
    <name type="scientific">Lamprotornis superbus</name>
    <dbReference type="NCBI Taxonomy" id="245042"/>
    <lineage>
        <taxon>Eukaryota</taxon>
        <taxon>Metazoa</taxon>
        <taxon>Chordata</taxon>
        <taxon>Craniata</taxon>
        <taxon>Vertebrata</taxon>
        <taxon>Euteleostomi</taxon>
        <taxon>Archelosauria</taxon>
        <taxon>Archosauria</taxon>
        <taxon>Dinosauria</taxon>
        <taxon>Saurischia</taxon>
        <taxon>Theropoda</taxon>
        <taxon>Coelurosauria</taxon>
        <taxon>Aves</taxon>
        <taxon>Neognathae</taxon>
        <taxon>Neoaves</taxon>
        <taxon>Telluraves</taxon>
        <taxon>Australaves</taxon>
        <taxon>Passeriformes</taxon>
        <taxon>Sturnidae</taxon>
        <taxon>Lamprotornis</taxon>
    </lineage>
</organism>
<feature type="binding site" evidence="16 18">
    <location>
        <position position="442"/>
    </location>
    <ligand>
        <name>Zn(2+)</name>
        <dbReference type="ChEBI" id="CHEBI:29105"/>
        <note>catalytic</note>
    </ligand>
</feature>